<protein>
    <recommendedName>
        <fullName evidence="4">Entry exclusion lipoprotein TrbK</fullName>
    </recommendedName>
</protein>
<dbReference type="RefSeq" id="WP_173955068.1">
    <property type="nucleotide sequence ID" value="NZ_CP028942.1"/>
</dbReference>
<evidence type="ECO:0000313" key="3">
    <source>
        <dbReference type="Proteomes" id="UP000503312"/>
    </source>
</evidence>
<keyword evidence="1" id="KW-0732">Signal</keyword>
<dbReference type="AlphaFoldDB" id="A0A6M9PZ40"/>
<evidence type="ECO:0000313" key="2">
    <source>
        <dbReference type="EMBL" id="QKM64025.1"/>
    </source>
</evidence>
<accession>A0A6M9PZ40</accession>
<reference evidence="2 3" key="1">
    <citation type="submission" date="2018-04" db="EMBL/GenBank/DDBJ databases">
        <title>Polynucleobacter sp. UH21B genome.</title>
        <authorList>
            <person name="Hahn M.W."/>
        </authorList>
    </citation>
    <scope>NUCLEOTIDE SEQUENCE [LARGE SCALE GENOMIC DNA]</scope>
    <source>
        <strain evidence="2 3">MWH-UH21B</strain>
    </source>
</reference>
<gene>
    <name evidence="2" type="ORF">DCO17_01535</name>
</gene>
<evidence type="ECO:0008006" key="4">
    <source>
        <dbReference type="Google" id="ProtNLM"/>
    </source>
</evidence>
<dbReference type="Proteomes" id="UP000503312">
    <property type="component" value="Chromosome"/>
</dbReference>
<dbReference type="KEGG" id="ptrp:DCO17_01535"/>
<proteinExistence type="predicted"/>
<feature type="chain" id="PRO_5026862505" description="Entry exclusion lipoprotein TrbK" evidence="1">
    <location>
        <begin position="27"/>
        <end position="76"/>
    </location>
</feature>
<dbReference type="EMBL" id="CP028942">
    <property type="protein sequence ID" value="QKM64025.1"/>
    <property type="molecule type" value="Genomic_DNA"/>
</dbReference>
<sequence>MNRLRNILFCYRLLMLVVVMSLCACASIPDQNVDLAKNNLTSFKKDLKECKEDYPETGSGVHVRQWEGCMNLKGWK</sequence>
<name>A0A6M9PZ40_9BURK</name>
<keyword evidence="3" id="KW-1185">Reference proteome</keyword>
<organism evidence="2 3">
    <name type="scientific">Polynucleobacter tropicus</name>
    <dbReference type="NCBI Taxonomy" id="1743174"/>
    <lineage>
        <taxon>Bacteria</taxon>
        <taxon>Pseudomonadati</taxon>
        <taxon>Pseudomonadota</taxon>
        <taxon>Betaproteobacteria</taxon>
        <taxon>Burkholderiales</taxon>
        <taxon>Burkholderiaceae</taxon>
        <taxon>Polynucleobacter</taxon>
    </lineage>
</organism>
<feature type="signal peptide" evidence="1">
    <location>
        <begin position="1"/>
        <end position="26"/>
    </location>
</feature>
<evidence type="ECO:0000256" key="1">
    <source>
        <dbReference type="SAM" id="SignalP"/>
    </source>
</evidence>
<dbReference type="PROSITE" id="PS51257">
    <property type="entry name" value="PROKAR_LIPOPROTEIN"/>
    <property type="match status" value="1"/>
</dbReference>